<dbReference type="PANTHER" id="PTHR43266">
    <property type="entry name" value="MACROLIDE-EFFLUX PROTEIN"/>
    <property type="match status" value="1"/>
</dbReference>
<feature type="transmembrane region" description="Helical" evidence="7">
    <location>
        <begin position="46"/>
        <end position="67"/>
    </location>
</feature>
<evidence type="ECO:0000256" key="2">
    <source>
        <dbReference type="ARBA" id="ARBA00022448"/>
    </source>
</evidence>
<feature type="transmembrane region" description="Helical" evidence="7">
    <location>
        <begin position="264"/>
        <end position="284"/>
    </location>
</feature>
<feature type="transmembrane region" description="Helical" evidence="7">
    <location>
        <begin position="79"/>
        <end position="100"/>
    </location>
</feature>
<feature type="transmembrane region" description="Helical" evidence="7">
    <location>
        <begin position="230"/>
        <end position="252"/>
    </location>
</feature>
<feature type="transmembrane region" description="Helical" evidence="7">
    <location>
        <begin position="299"/>
        <end position="320"/>
    </location>
</feature>
<dbReference type="AlphaFoldDB" id="A0A9X3RDV7"/>
<comment type="caution">
    <text evidence="8">The sequence shown here is derived from an EMBL/GenBank/DDBJ whole genome shotgun (WGS) entry which is preliminary data.</text>
</comment>
<gene>
    <name evidence="8" type="ORF">M9R32_05955</name>
</gene>
<dbReference type="InterPro" id="IPR036259">
    <property type="entry name" value="MFS_trans_sf"/>
</dbReference>
<reference evidence="8" key="1">
    <citation type="submission" date="2022-05" db="EMBL/GenBank/DDBJ databases">
        <authorList>
            <person name="Colautti A."/>
            <person name="Iacumin L."/>
        </authorList>
    </citation>
    <scope>NUCLEOTIDE SEQUENCE</scope>
    <source>
        <strain evidence="8">SK 55</strain>
    </source>
</reference>
<evidence type="ECO:0000313" key="8">
    <source>
        <dbReference type="EMBL" id="MCZ8536718.1"/>
    </source>
</evidence>
<sequence>MEESMKLKKATYHLWTFTISKLISTFGVSVFSFGISFYILSVTGSATSFALVLICSILPRVLVAPFAGYMADKYPKKTIIIVAQICSVLAVAGLLTVSLTLGLSLIAIYITQIILSITSLFSGVTFSSSIANLVDDARIQKAMSFNQMSMSFASIGGPAVGGLLFGLVSMQMFLVIHMVSYIIAVILESTMDFKLYSKKAAEVVEEKKETMLQNMKAGITYLKQHRVLSVIVWVALVINFFFGAFTVGYSFILVEELKVQSAHFGITEGALSIGMLVTSIYLSARKDIKFPLVVSKRGIVIMGLLMAAATLPLLVTLSYFGIVSFYFVLMFSFGVAMIFVNTPIGVMMQKQIAEEYRGRVFGLLETMAMSLMPLAMVLFGFLFDIVPAQYVLLTSSAIMLAAILYMLRPSVMRQAHPDLEEEIAPEPIKAVSTQ</sequence>
<evidence type="ECO:0000256" key="7">
    <source>
        <dbReference type="SAM" id="Phobius"/>
    </source>
</evidence>
<name>A0A9X3RDV7_9BACL</name>
<evidence type="ECO:0000256" key="5">
    <source>
        <dbReference type="ARBA" id="ARBA00022989"/>
    </source>
</evidence>
<keyword evidence="6 7" id="KW-0472">Membrane</keyword>
<feature type="transmembrane region" description="Helical" evidence="7">
    <location>
        <begin position="388"/>
        <end position="407"/>
    </location>
</feature>
<evidence type="ECO:0000313" key="9">
    <source>
        <dbReference type="Proteomes" id="UP001152173"/>
    </source>
</evidence>
<protein>
    <submittedName>
        <fullName evidence="8">MFS transporter</fullName>
    </submittedName>
</protein>
<dbReference type="EMBL" id="JAMKBJ010000004">
    <property type="protein sequence ID" value="MCZ8536718.1"/>
    <property type="molecule type" value="Genomic_DNA"/>
</dbReference>
<evidence type="ECO:0000256" key="6">
    <source>
        <dbReference type="ARBA" id="ARBA00023136"/>
    </source>
</evidence>
<comment type="subcellular location">
    <subcellularLocation>
        <location evidence="1">Cell membrane</location>
        <topology evidence="1">Multi-pass membrane protein</topology>
    </subcellularLocation>
</comment>
<feature type="transmembrane region" description="Helical" evidence="7">
    <location>
        <begin position="12"/>
        <end position="40"/>
    </location>
</feature>
<evidence type="ECO:0000256" key="1">
    <source>
        <dbReference type="ARBA" id="ARBA00004651"/>
    </source>
</evidence>
<dbReference type="RefSeq" id="WP_269925818.1">
    <property type="nucleotide sequence ID" value="NZ_JAMKBJ010000004.1"/>
</dbReference>
<dbReference type="PANTHER" id="PTHR43266:SF9">
    <property type="entry name" value="PERMEASE, MAJOR FACILITATOR SUPERFAMILY-RELATED"/>
    <property type="match status" value="1"/>
</dbReference>
<dbReference type="CDD" id="cd06173">
    <property type="entry name" value="MFS_MefA_like"/>
    <property type="match status" value="1"/>
</dbReference>
<keyword evidence="2" id="KW-0813">Transport</keyword>
<dbReference type="GO" id="GO:0005886">
    <property type="term" value="C:plasma membrane"/>
    <property type="evidence" value="ECO:0007669"/>
    <property type="project" value="UniProtKB-SubCell"/>
</dbReference>
<organism evidence="8 9">
    <name type="scientific">Paenisporosarcina quisquiliarum</name>
    <dbReference type="NCBI Taxonomy" id="365346"/>
    <lineage>
        <taxon>Bacteria</taxon>
        <taxon>Bacillati</taxon>
        <taxon>Bacillota</taxon>
        <taxon>Bacilli</taxon>
        <taxon>Bacillales</taxon>
        <taxon>Caryophanaceae</taxon>
        <taxon>Paenisporosarcina</taxon>
    </lineage>
</organism>
<dbReference type="Pfam" id="PF07690">
    <property type="entry name" value="MFS_1"/>
    <property type="match status" value="1"/>
</dbReference>
<proteinExistence type="predicted"/>
<feature type="transmembrane region" description="Helical" evidence="7">
    <location>
        <begin position="360"/>
        <end position="382"/>
    </location>
</feature>
<keyword evidence="3" id="KW-1003">Cell membrane</keyword>
<dbReference type="GO" id="GO:0022857">
    <property type="term" value="F:transmembrane transporter activity"/>
    <property type="evidence" value="ECO:0007669"/>
    <property type="project" value="InterPro"/>
</dbReference>
<keyword evidence="4 7" id="KW-0812">Transmembrane</keyword>
<feature type="transmembrane region" description="Helical" evidence="7">
    <location>
        <begin position="174"/>
        <end position="191"/>
    </location>
</feature>
<accession>A0A9X3RDV7</accession>
<feature type="transmembrane region" description="Helical" evidence="7">
    <location>
        <begin position="148"/>
        <end position="168"/>
    </location>
</feature>
<keyword evidence="9" id="KW-1185">Reference proteome</keyword>
<dbReference type="SUPFAM" id="SSF103473">
    <property type="entry name" value="MFS general substrate transporter"/>
    <property type="match status" value="1"/>
</dbReference>
<keyword evidence="5 7" id="KW-1133">Transmembrane helix</keyword>
<dbReference type="InterPro" id="IPR011701">
    <property type="entry name" value="MFS"/>
</dbReference>
<feature type="transmembrane region" description="Helical" evidence="7">
    <location>
        <begin position="326"/>
        <end position="348"/>
    </location>
</feature>
<evidence type="ECO:0000256" key="3">
    <source>
        <dbReference type="ARBA" id="ARBA00022475"/>
    </source>
</evidence>
<feature type="transmembrane region" description="Helical" evidence="7">
    <location>
        <begin position="106"/>
        <end position="127"/>
    </location>
</feature>
<dbReference type="Proteomes" id="UP001152173">
    <property type="component" value="Unassembled WGS sequence"/>
</dbReference>
<dbReference type="Gene3D" id="1.20.1250.20">
    <property type="entry name" value="MFS general substrate transporter like domains"/>
    <property type="match status" value="1"/>
</dbReference>
<evidence type="ECO:0000256" key="4">
    <source>
        <dbReference type="ARBA" id="ARBA00022692"/>
    </source>
</evidence>